<dbReference type="EMBL" id="OU015566">
    <property type="protein sequence ID" value="CAG5106083.1"/>
    <property type="molecule type" value="Genomic_DNA"/>
</dbReference>
<organism evidence="1 2">
    <name type="scientific">Oikopleura dioica</name>
    <name type="common">Tunicate</name>
    <dbReference type="NCBI Taxonomy" id="34765"/>
    <lineage>
        <taxon>Eukaryota</taxon>
        <taxon>Metazoa</taxon>
        <taxon>Chordata</taxon>
        <taxon>Tunicata</taxon>
        <taxon>Appendicularia</taxon>
        <taxon>Copelata</taxon>
        <taxon>Oikopleuridae</taxon>
        <taxon>Oikopleura</taxon>
    </lineage>
</organism>
<protein>
    <submittedName>
        <fullName evidence="1">Oidioi.mRNA.OKI2018_I69.chr1.g2675.t1.cds</fullName>
    </submittedName>
</protein>
<keyword evidence="2" id="KW-1185">Reference proteome</keyword>
<name>A0ABN7SRR7_OIKDI</name>
<sequence>MAWRQIATAYRKWILRYMAECRGQINHQLHTRRLIKVASKINKLTFEVNGVKPIDFTRAVWRNVGYEVTDAPEETTTPTWTTNST</sequence>
<accession>A0ABN7SRR7</accession>
<proteinExistence type="predicted"/>
<gene>
    <name evidence="1" type="ORF">OKIOD_LOCUS11440</name>
</gene>
<evidence type="ECO:0000313" key="2">
    <source>
        <dbReference type="Proteomes" id="UP001158576"/>
    </source>
</evidence>
<reference evidence="1 2" key="1">
    <citation type="submission" date="2021-04" db="EMBL/GenBank/DDBJ databases">
        <authorList>
            <person name="Bliznina A."/>
        </authorList>
    </citation>
    <scope>NUCLEOTIDE SEQUENCE [LARGE SCALE GENOMIC DNA]</scope>
</reference>
<evidence type="ECO:0000313" key="1">
    <source>
        <dbReference type="EMBL" id="CAG5106083.1"/>
    </source>
</evidence>
<dbReference type="Proteomes" id="UP001158576">
    <property type="component" value="Chromosome 1"/>
</dbReference>